<keyword evidence="3" id="KW-1185">Reference proteome</keyword>
<feature type="region of interest" description="Disordered" evidence="1">
    <location>
        <begin position="1"/>
        <end position="75"/>
    </location>
</feature>
<comment type="caution">
    <text evidence="2">The sequence shown here is derived from an EMBL/GenBank/DDBJ whole genome shotgun (WGS) entry which is preliminary data.</text>
</comment>
<sequence length="122" mass="13702">MTTSLHLETPSPHSTSTVPPPPASSFSTNLRPPTSKSLQKPTFPHLNPPPPKSPPHYLTLPPPKPYPQTPHPKLKSHCLHHNRKVDAFWRSKSHMVVRPDVDRDRPKLSLFLNGTRPQLGLL</sequence>
<evidence type="ECO:0000256" key="1">
    <source>
        <dbReference type="SAM" id="MobiDB-lite"/>
    </source>
</evidence>
<reference evidence="2 3" key="1">
    <citation type="submission" date="2024-01" db="EMBL/GenBank/DDBJ databases">
        <title>The complete chloroplast genome sequence of Lithospermum erythrorhizon: insights into the phylogenetic relationship among Boraginaceae species and the maternal lineages of purple gromwells.</title>
        <authorList>
            <person name="Okada T."/>
            <person name="Watanabe K."/>
        </authorList>
    </citation>
    <scope>NUCLEOTIDE SEQUENCE [LARGE SCALE GENOMIC DNA]</scope>
</reference>
<proteinExistence type="predicted"/>
<gene>
    <name evidence="2" type="ORF">LIER_33688</name>
</gene>
<name>A0AAV3RZX5_LITER</name>
<dbReference type="AlphaFoldDB" id="A0AAV3RZX5"/>
<organism evidence="2 3">
    <name type="scientific">Lithospermum erythrorhizon</name>
    <name type="common">Purple gromwell</name>
    <name type="synonym">Lithospermum officinale var. erythrorhizon</name>
    <dbReference type="NCBI Taxonomy" id="34254"/>
    <lineage>
        <taxon>Eukaryota</taxon>
        <taxon>Viridiplantae</taxon>
        <taxon>Streptophyta</taxon>
        <taxon>Embryophyta</taxon>
        <taxon>Tracheophyta</taxon>
        <taxon>Spermatophyta</taxon>
        <taxon>Magnoliopsida</taxon>
        <taxon>eudicotyledons</taxon>
        <taxon>Gunneridae</taxon>
        <taxon>Pentapetalae</taxon>
        <taxon>asterids</taxon>
        <taxon>lamiids</taxon>
        <taxon>Boraginales</taxon>
        <taxon>Boraginaceae</taxon>
        <taxon>Boraginoideae</taxon>
        <taxon>Lithospermeae</taxon>
        <taxon>Lithospermum</taxon>
    </lineage>
</organism>
<evidence type="ECO:0000313" key="2">
    <source>
        <dbReference type="EMBL" id="GAA0186400.1"/>
    </source>
</evidence>
<accession>A0AAV3RZX5</accession>
<dbReference type="EMBL" id="BAABME010013658">
    <property type="protein sequence ID" value="GAA0186400.1"/>
    <property type="molecule type" value="Genomic_DNA"/>
</dbReference>
<evidence type="ECO:0000313" key="3">
    <source>
        <dbReference type="Proteomes" id="UP001454036"/>
    </source>
</evidence>
<dbReference type="Proteomes" id="UP001454036">
    <property type="component" value="Unassembled WGS sequence"/>
</dbReference>
<feature type="compositionally biased region" description="Polar residues" evidence="1">
    <location>
        <begin position="29"/>
        <end position="40"/>
    </location>
</feature>
<protein>
    <submittedName>
        <fullName evidence="2">Uncharacterized protein</fullName>
    </submittedName>
</protein>
<feature type="compositionally biased region" description="Pro residues" evidence="1">
    <location>
        <begin position="46"/>
        <end position="70"/>
    </location>
</feature>